<dbReference type="GO" id="GO:0008218">
    <property type="term" value="P:bioluminescence"/>
    <property type="evidence" value="ECO:0007669"/>
    <property type="project" value="InterPro"/>
</dbReference>
<evidence type="ECO:0000256" key="1">
    <source>
        <dbReference type="ARBA" id="ARBA00022857"/>
    </source>
</evidence>
<dbReference type="OrthoDB" id="580775at2"/>
<evidence type="ECO:0000313" key="2">
    <source>
        <dbReference type="EMBL" id="PCE40542.1"/>
    </source>
</evidence>
<accession>A0A2A4FS79</accession>
<dbReference type="GO" id="GO:0003995">
    <property type="term" value="F:acyl-CoA dehydrogenase activity"/>
    <property type="evidence" value="ECO:0007669"/>
    <property type="project" value="InterPro"/>
</dbReference>
<organism evidence="2 3">
    <name type="scientific">Rhizorhabdus dicambivorans</name>
    <dbReference type="NCBI Taxonomy" id="1850238"/>
    <lineage>
        <taxon>Bacteria</taxon>
        <taxon>Pseudomonadati</taxon>
        <taxon>Pseudomonadota</taxon>
        <taxon>Alphaproteobacteria</taxon>
        <taxon>Sphingomonadales</taxon>
        <taxon>Sphingomonadaceae</taxon>
        <taxon>Rhizorhabdus</taxon>
    </lineage>
</organism>
<keyword evidence="1" id="KW-0521">NADP</keyword>
<dbReference type="Pfam" id="PF05893">
    <property type="entry name" value="LuxC"/>
    <property type="match status" value="1"/>
</dbReference>
<proteinExistence type="predicted"/>
<dbReference type="RefSeq" id="WP_066967450.1">
    <property type="nucleotide sequence ID" value="NZ_CP023449.1"/>
</dbReference>
<evidence type="ECO:0000313" key="3">
    <source>
        <dbReference type="Proteomes" id="UP000218934"/>
    </source>
</evidence>
<name>A0A2A4FS79_9SPHN</name>
<reference evidence="2 3" key="1">
    <citation type="submission" date="2017-09" db="EMBL/GenBank/DDBJ databases">
        <title>The Catabolism of 3,6-Dichlorosalicylic acid is Initiated by the Cytochrome P450 Monooxygenase DsmABC in Rhizorhabdus dicambivorans Ndbn-20.</title>
        <authorList>
            <person name="Na L."/>
        </authorList>
    </citation>
    <scope>NUCLEOTIDE SEQUENCE [LARGE SCALE GENOMIC DNA]</scope>
    <source>
        <strain evidence="2 3">Ndbn-20m</strain>
    </source>
</reference>
<dbReference type="AlphaFoldDB" id="A0A2A4FS79"/>
<comment type="caution">
    <text evidence="2">The sequence shown here is derived from an EMBL/GenBank/DDBJ whole genome shotgun (WGS) entry which is preliminary data.</text>
</comment>
<dbReference type="EMBL" id="NWUF01000026">
    <property type="protein sequence ID" value="PCE40542.1"/>
    <property type="molecule type" value="Genomic_DNA"/>
</dbReference>
<keyword evidence="3" id="KW-1185">Reference proteome</keyword>
<gene>
    <name evidence="2" type="ORF">COO09_19650</name>
</gene>
<dbReference type="Proteomes" id="UP000218934">
    <property type="component" value="Unassembled WGS sequence"/>
</dbReference>
<dbReference type="SUPFAM" id="SSF53720">
    <property type="entry name" value="ALDH-like"/>
    <property type="match status" value="1"/>
</dbReference>
<protein>
    <submittedName>
        <fullName evidence="2">Long-chain-fatty-acyl-CoA reductase</fullName>
    </submittedName>
</protein>
<dbReference type="InterPro" id="IPR008670">
    <property type="entry name" value="CoA_reduct_LuxC"/>
</dbReference>
<sequence length="484" mass="53117">MDQEAIRVPLIIRGEIIEEDMILFPGRHGGVSFSTPDVRRYLSRMPLRNPSDLKDYYAISLDEIIDFLVALGSRLELDTNRHLQQAYTLSLSASGLTKPILHNMYRNGLQRMFERSWLEEVVDRNIGRDYLEGWVPVPLNSGITGEVRAFGARGLHVVPGNAALAAGITVVRCAVTRSDAVIKSPSNDPMTHAAVIRTMIDMDPTHPVTRHFTVGYWKGGDEEVERALYHPANIEKIVAWGGMGSIKHIVKYLQPGIDLITLEPKFSSSIIGRNTFADEATMREAASRLALDVGGVNQEGCANSRVIYADTGTDPDGIATAERFARMVLDAIAALPERISTTPKDYDPELAAEMEALVLDDMFFRVIGQAGDAAIIVSQDSEPVEFSRLLGGRTANIVPIDGVEQAIRSVNAYTQTIGVYPEALRHEIRDRLGLHGAQRVVALGCAISTMMALPQDGMEPLRRMCRWVSGEGGDNAAIRNAVID</sequence>
<dbReference type="InterPro" id="IPR016161">
    <property type="entry name" value="Ald_DH/histidinol_DH"/>
</dbReference>
<dbReference type="KEGG" id="rdi:CMV14_07455"/>